<feature type="domain" description="ABC transporter" evidence="5">
    <location>
        <begin position="20"/>
        <end position="246"/>
    </location>
</feature>
<dbReference type="AlphaFoldDB" id="A0A0S4FQQ0"/>
<dbReference type="InterPro" id="IPR050683">
    <property type="entry name" value="Bact_Polysacc_Export_ATP-bd"/>
</dbReference>
<dbReference type="EC" id="3.6.3.40" evidence="6"/>
<evidence type="ECO:0000256" key="1">
    <source>
        <dbReference type="ARBA" id="ARBA00005417"/>
    </source>
</evidence>
<dbReference type="Proteomes" id="UP000062768">
    <property type="component" value="Chromosome I"/>
</dbReference>
<keyword evidence="2" id="KW-0813">Transport</keyword>
<dbReference type="PROSITE" id="PS50893">
    <property type="entry name" value="ABC_TRANSPORTER_2"/>
    <property type="match status" value="1"/>
</dbReference>
<dbReference type="Pfam" id="PF00005">
    <property type="entry name" value="ABC_tran"/>
    <property type="match status" value="1"/>
</dbReference>
<sequence length="248" mass="28094">MENTVIKVENVKMKFNLSKEKTDNLKEYVIKFLKRELHYHPFWALKGVSFEVNKGDKFGIIGLNGAGKSTLLKLIAGVMKPTEGQINVTGSMVPLLEMGAGFDPDYTGRENIFLKGALLGYPRHFLEEKFHEIVEFSELEDFIDVPLKNYSSGMKARLAFSIATMVEPEILIVDEVLSVGDAKFQQKSRDKMNSLLDEDATVLFVSHSTHQVREICNRAIWLDKGKLIADGPVDEVCDDYEKFVRLKD</sequence>
<evidence type="ECO:0000256" key="4">
    <source>
        <dbReference type="ARBA" id="ARBA00022840"/>
    </source>
</evidence>
<keyword evidence="7" id="KW-1185">Reference proteome</keyword>
<evidence type="ECO:0000313" key="7">
    <source>
        <dbReference type="Proteomes" id="UP000062768"/>
    </source>
</evidence>
<evidence type="ECO:0000256" key="3">
    <source>
        <dbReference type="ARBA" id="ARBA00022741"/>
    </source>
</evidence>
<evidence type="ECO:0000259" key="5">
    <source>
        <dbReference type="PROSITE" id="PS50893"/>
    </source>
</evidence>
<dbReference type="InterPro" id="IPR003439">
    <property type="entry name" value="ABC_transporter-like_ATP-bd"/>
</dbReference>
<dbReference type="InterPro" id="IPR015860">
    <property type="entry name" value="ABC_transpr_TagH-like"/>
</dbReference>
<name>A0A0S4FQQ0_METFO</name>
<dbReference type="PROSITE" id="PS00211">
    <property type="entry name" value="ABC_TRANSPORTER_1"/>
    <property type="match status" value="1"/>
</dbReference>
<dbReference type="InterPro" id="IPR027417">
    <property type="entry name" value="P-loop_NTPase"/>
</dbReference>
<keyword evidence="4 6" id="KW-0067">ATP-binding</keyword>
<dbReference type="PANTHER" id="PTHR46743:SF2">
    <property type="entry name" value="TEICHOIC ACIDS EXPORT ATP-BINDING PROTEIN TAGH"/>
    <property type="match status" value="1"/>
</dbReference>
<dbReference type="EMBL" id="LN734822">
    <property type="protein sequence ID" value="CEL25325.1"/>
    <property type="molecule type" value="Genomic_DNA"/>
</dbReference>
<gene>
    <name evidence="6" type="primary">tagH</name>
    <name evidence="6" type="ORF">MB9_1690</name>
</gene>
<dbReference type="GeneID" id="26739925"/>
<comment type="similarity">
    <text evidence="1">Belongs to the ABC transporter superfamily.</text>
</comment>
<proteinExistence type="inferred from homology"/>
<evidence type="ECO:0000313" key="6">
    <source>
        <dbReference type="EMBL" id="CEL25325.1"/>
    </source>
</evidence>
<keyword evidence="6" id="KW-0378">Hydrolase</keyword>
<reference evidence="6" key="1">
    <citation type="submission" date="2014-09" db="EMBL/GenBank/DDBJ databases">
        <authorList>
            <person name="Wibberg D."/>
        </authorList>
    </citation>
    <scope>NUCLEOTIDE SEQUENCE [LARGE SCALE GENOMIC DNA]</scope>
    <source>
        <strain evidence="6">Mb9</strain>
    </source>
</reference>
<dbReference type="Gene3D" id="3.40.50.300">
    <property type="entry name" value="P-loop containing nucleotide triphosphate hydrolases"/>
    <property type="match status" value="1"/>
</dbReference>
<dbReference type="RefSeq" id="WP_231862991.1">
    <property type="nucleotide sequence ID" value="NZ_LN734822.1"/>
</dbReference>
<organism evidence="6 7">
    <name type="scientific">Methanobacterium formicicum</name>
    <dbReference type="NCBI Taxonomy" id="2162"/>
    <lineage>
        <taxon>Archaea</taxon>
        <taxon>Methanobacteriati</taxon>
        <taxon>Methanobacteriota</taxon>
        <taxon>Methanomada group</taxon>
        <taxon>Methanobacteria</taxon>
        <taxon>Methanobacteriales</taxon>
        <taxon>Methanobacteriaceae</taxon>
        <taxon>Methanobacterium</taxon>
    </lineage>
</organism>
<dbReference type="PANTHER" id="PTHR46743">
    <property type="entry name" value="TEICHOIC ACIDS EXPORT ATP-BINDING PROTEIN TAGH"/>
    <property type="match status" value="1"/>
</dbReference>
<protein>
    <submittedName>
        <fullName evidence="6">Teichoic acids export ATP-binding protein TagH</fullName>
        <ecNumber evidence="6">3.6.3.40</ecNumber>
    </submittedName>
</protein>
<dbReference type="GO" id="GO:0016887">
    <property type="term" value="F:ATP hydrolysis activity"/>
    <property type="evidence" value="ECO:0007669"/>
    <property type="project" value="InterPro"/>
</dbReference>
<accession>A0A0S4FQQ0</accession>
<dbReference type="InterPro" id="IPR017871">
    <property type="entry name" value="ABC_transporter-like_CS"/>
</dbReference>
<evidence type="ECO:0000256" key="2">
    <source>
        <dbReference type="ARBA" id="ARBA00022448"/>
    </source>
</evidence>
<keyword evidence="3" id="KW-0547">Nucleotide-binding</keyword>
<dbReference type="PATRIC" id="fig|2162.10.peg.1762"/>
<dbReference type="GO" id="GO:0016020">
    <property type="term" value="C:membrane"/>
    <property type="evidence" value="ECO:0007669"/>
    <property type="project" value="InterPro"/>
</dbReference>
<dbReference type="GO" id="GO:0140359">
    <property type="term" value="F:ABC-type transporter activity"/>
    <property type="evidence" value="ECO:0007669"/>
    <property type="project" value="InterPro"/>
</dbReference>
<dbReference type="InterPro" id="IPR003593">
    <property type="entry name" value="AAA+_ATPase"/>
</dbReference>
<dbReference type="CDD" id="cd03220">
    <property type="entry name" value="ABC_KpsT_Wzt"/>
    <property type="match status" value="1"/>
</dbReference>
<dbReference type="GO" id="GO:0005524">
    <property type="term" value="F:ATP binding"/>
    <property type="evidence" value="ECO:0007669"/>
    <property type="project" value="UniProtKB-KW"/>
</dbReference>
<dbReference type="SUPFAM" id="SSF52540">
    <property type="entry name" value="P-loop containing nucleoside triphosphate hydrolases"/>
    <property type="match status" value="1"/>
</dbReference>
<dbReference type="SMART" id="SM00382">
    <property type="entry name" value="AAA"/>
    <property type="match status" value="1"/>
</dbReference>